<dbReference type="EMBL" id="CAFBPN010000153">
    <property type="protein sequence ID" value="CAB5031389.1"/>
    <property type="molecule type" value="Genomic_DNA"/>
</dbReference>
<dbReference type="PANTHER" id="PTHR38041:SF1">
    <property type="entry name" value="CHORISMATE MUTASE"/>
    <property type="match status" value="1"/>
</dbReference>
<dbReference type="InterPro" id="IPR036263">
    <property type="entry name" value="Chorismate_II_sf"/>
</dbReference>
<dbReference type="SUPFAM" id="SSF54593">
    <property type="entry name" value="Glyoxalase/Bleomycin resistance protein/Dihydroxybiphenyl dioxygenase"/>
    <property type="match status" value="1"/>
</dbReference>
<dbReference type="InterPro" id="IPR037523">
    <property type="entry name" value="VOC_core"/>
</dbReference>
<feature type="domain" description="Chorismate mutase" evidence="2">
    <location>
        <begin position="2"/>
        <end position="93"/>
    </location>
</feature>
<dbReference type="GO" id="GO:0046417">
    <property type="term" value="P:chorismate metabolic process"/>
    <property type="evidence" value="ECO:0007669"/>
    <property type="project" value="InterPro"/>
</dbReference>
<dbReference type="Gene3D" id="1.20.59.10">
    <property type="entry name" value="Chorismate mutase"/>
    <property type="match status" value="1"/>
</dbReference>
<dbReference type="InterPro" id="IPR002701">
    <property type="entry name" value="CM_II_prokaryot"/>
</dbReference>
<dbReference type="SMART" id="SM00830">
    <property type="entry name" value="CM_2"/>
    <property type="match status" value="1"/>
</dbReference>
<dbReference type="InterPro" id="IPR036979">
    <property type="entry name" value="CM_dom_sf"/>
</dbReference>
<gene>
    <name evidence="4" type="ORF">UFOPK4098_01585</name>
</gene>
<dbReference type="PROSITE" id="PS51168">
    <property type="entry name" value="CHORISMATE_MUT_2"/>
    <property type="match status" value="1"/>
</dbReference>
<reference evidence="4" key="1">
    <citation type="submission" date="2020-05" db="EMBL/GenBank/DDBJ databases">
        <authorList>
            <person name="Chiriac C."/>
            <person name="Salcher M."/>
            <person name="Ghai R."/>
            <person name="Kavagutti S V."/>
        </authorList>
    </citation>
    <scope>NUCLEOTIDE SEQUENCE</scope>
</reference>
<dbReference type="GO" id="GO:0009697">
    <property type="term" value="P:salicylic acid biosynthetic process"/>
    <property type="evidence" value="ECO:0007669"/>
    <property type="project" value="TreeGrafter"/>
</dbReference>
<name>A0A6J7RRC7_9ZZZZ</name>
<evidence type="ECO:0000259" key="2">
    <source>
        <dbReference type="PROSITE" id="PS51168"/>
    </source>
</evidence>
<dbReference type="InterPro" id="IPR029068">
    <property type="entry name" value="Glyas_Bleomycin-R_OHBP_Dase"/>
</dbReference>
<keyword evidence="1" id="KW-0413">Isomerase</keyword>
<dbReference type="SUPFAM" id="SSF48600">
    <property type="entry name" value="Chorismate mutase II"/>
    <property type="match status" value="1"/>
</dbReference>
<evidence type="ECO:0000256" key="1">
    <source>
        <dbReference type="ARBA" id="ARBA00023235"/>
    </source>
</evidence>
<dbReference type="PROSITE" id="PS51819">
    <property type="entry name" value="VOC"/>
    <property type="match status" value="1"/>
</dbReference>
<evidence type="ECO:0000313" key="4">
    <source>
        <dbReference type="EMBL" id="CAB5031389.1"/>
    </source>
</evidence>
<dbReference type="Pfam" id="PF00903">
    <property type="entry name" value="Glyoxalase"/>
    <property type="match status" value="1"/>
</dbReference>
<dbReference type="Gene3D" id="3.10.180.10">
    <property type="entry name" value="2,3-Dihydroxybiphenyl 1,2-Dioxygenase, domain 1"/>
    <property type="match status" value="1"/>
</dbReference>
<proteinExistence type="predicted"/>
<dbReference type="GO" id="GO:0004106">
    <property type="term" value="F:chorismate mutase activity"/>
    <property type="evidence" value="ECO:0007669"/>
    <property type="project" value="InterPro"/>
</dbReference>
<evidence type="ECO:0000259" key="3">
    <source>
        <dbReference type="PROSITE" id="PS51819"/>
    </source>
</evidence>
<dbReference type="InterPro" id="IPR051331">
    <property type="entry name" value="Chorismate_mutase-related"/>
</dbReference>
<dbReference type="AlphaFoldDB" id="A0A6J7RRC7"/>
<protein>
    <submittedName>
        <fullName evidence="4">Unannotated protein</fullName>
    </submittedName>
</protein>
<dbReference type="PANTHER" id="PTHR38041">
    <property type="entry name" value="CHORISMATE MUTASE"/>
    <property type="match status" value="1"/>
</dbReference>
<dbReference type="InterPro" id="IPR004360">
    <property type="entry name" value="Glyas_Fos-R_dOase_dom"/>
</dbReference>
<sequence>MSDISQQLSVLRNEIDSIDQGIVELLARRLDVCKEVADVKSQVDAAVIQPQRVREVLTTRRQWAINKNVDADFAEQIFRTLLAETHRIEVAHGRNETAPLKDAEMNGASALDTVACRIDHVVVAVTDITAACSFFTQMGFRVSPTDDTEMFLAEAGGVLVVLLGAGNDAAVQAHLDEHGSGVQHIAIEVLNAGFTQQALSAIGVPLLTDVIVDHDGHEQLFTVLDPVSGVQLGFISRTGHRLPLNSHNVRALFAAAPDQHQK</sequence>
<feature type="domain" description="VOC" evidence="3">
    <location>
        <begin position="117"/>
        <end position="237"/>
    </location>
</feature>
<dbReference type="Pfam" id="PF01817">
    <property type="entry name" value="CM_2"/>
    <property type="match status" value="1"/>
</dbReference>
<organism evidence="4">
    <name type="scientific">freshwater metagenome</name>
    <dbReference type="NCBI Taxonomy" id="449393"/>
    <lineage>
        <taxon>unclassified sequences</taxon>
        <taxon>metagenomes</taxon>
        <taxon>ecological metagenomes</taxon>
    </lineage>
</organism>
<accession>A0A6J7RRC7</accession>